<name>A0A818ZRV4_9BILA</name>
<reference evidence="1" key="1">
    <citation type="submission" date="2021-02" db="EMBL/GenBank/DDBJ databases">
        <authorList>
            <person name="Nowell W R."/>
        </authorList>
    </citation>
    <scope>NUCLEOTIDE SEQUENCE</scope>
</reference>
<evidence type="ECO:0000313" key="1">
    <source>
        <dbReference type="EMBL" id="CAF3773652.1"/>
    </source>
</evidence>
<gene>
    <name evidence="1" type="ORF">OXD698_LOCUS16734</name>
</gene>
<evidence type="ECO:0000313" key="2">
    <source>
        <dbReference type="Proteomes" id="UP000663844"/>
    </source>
</evidence>
<dbReference type="Proteomes" id="UP000663844">
    <property type="component" value="Unassembled WGS sequence"/>
</dbReference>
<organism evidence="1 2">
    <name type="scientific">Adineta steineri</name>
    <dbReference type="NCBI Taxonomy" id="433720"/>
    <lineage>
        <taxon>Eukaryota</taxon>
        <taxon>Metazoa</taxon>
        <taxon>Spiralia</taxon>
        <taxon>Gnathifera</taxon>
        <taxon>Rotifera</taxon>
        <taxon>Eurotatoria</taxon>
        <taxon>Bdelloidea</taxon>
        <taxon>Adinetida</taxon>
        <taxon>Adinetidae</taxon>
        <taxon>Adineta</taxon>
    </lineage>
</organism>
<protein>
    <submittedName>
        <fullName evidence="1">Uncharacterized protein</fullName>
    </submittedName>
</protein>
<dbReference type="EMBL" id="CAJOAZ010001159">
    <property type="protein sequence ID" value="CAF3773652.1"/>
    <property type="molecule type" value="Genomic_DNA"/>
</dbReference>
<accession>A0A818ZRV4</accession>
<sequence length="839" mass="95837">FSDNYQIMVKKKPTESLFSTLVRQINTEPSSAEYHLIDNEYFATFNSINDIQEFHNKLIEKQPIINTQQDDDDNNFEIEQNNNEMNMKSFAEQFLVDLPESLTTSDQIHTNQSIKRKEMTSVNSNIEINHKRQRQNIRDLPQSSNFIFMSDDDNEDIFNNYDEKKSSSRSKRIAYEDMSSILLTLDIKQKKKKHVSKNDNQQPTIAIELAEPSIIKNEPTEQEHLVITHVTEAKEEPVELNVIPTGPMGFGTPEYSGDLDNYVQNIHRSCSTNVSITDPLSLRPKRIRKRKKFYIEESESVIKPPRRIRKKPTQLNTNSILLTDAEIEQQFGERLSPTIKCEYNDEIQQNITDVAIVPQTPIEKARAKLTNALERGHGPDTFLLKIRSRESRMIEIELAIYGTADWHSHRTKVLSKIEEALRGLRVSWTKIDIRVDDFDVQICTSPQAALATPPSSLTNANSSWFLKALSEFGPLIVHIHDRRYPHQRKFVKCPCPQCPPHEQINESSLPIIVSVSPAKIPNHRLSSPTILRKTHSSLNTFTSAFPTIHIPFFKELLHQYGMNTMNSVTQCVLDLTLITSVHSSLSNLFISNENYPIKYQQIINPFKSTNINSENLTVDKSFFQPDILTFYQNIKQNQANIRNAQSMKNVIFNNIPKPSSSSSNIIKTTTLILPKPSYNRRPLIMNRSNNKRYRNQIPNNDNNNNNNNGIKQQAHFTPIIELKPILGGSTLTDDEPIRKVTKIISTNTIQKDSQRFNTITTQEITPRVIRLSITKPSSSIPNSIRLVSSTSPINRIETSPLVPKQINIIKPFTSSSIAPAIKLSNPILISNKSQQSLIK</sequence>
<dbReference type="AlphaFoldDB" id="A0A818ZRV4"/>
<feature type="non-terminal residue" evidence="1">
    <location>
        <position position="1"/>
    </location>
</feature>
<comment type="caution">
    <text evidence="1">The sequence shown here is derived from an EMBL/GenBank/DDBJ whole genome shotgun (WGS) entry which is preliminary data.</text>
</comment>
<proteinExistence type="predicted"/>